<feature type="transmembrane region" description="Helical" evidence="1">
    <location>
        <begin position="119"/>
        <end position="139"/>
    </location>
</feature>
<keyword evidence="1" id="KW-1133">Transmembrane helix</keyword>
<name>A0A7V6CMX4_UNCW3</name>
<keyword evidence="1" id="KW-0812">Transmembrane</keyword>
<comment type="caution">
    <text evidence="3">The sequence shown here is derived from an EMBL/GenBank/DDBJ whole genome shotgun (WGS) entry which is preliminary data.</text>
</comment>
<protein>
    <recommendedName>
        <fullName evidence="2">Urease accessory protein UreH-like transmembrane domain-containing protein</fullName>
    </recommendedName>
</protein>
<feature type="transmembrane region" description="Helical" evidence="1">
    <location>
        <begin position="186"/>
        <end position="205"/>
    </location>
</feature>
<reference evidence="3" key="1">
    <citation type="journal article" date="2020" name="mSystems">
        <title>Genome- and Community-Level Interaction Insights into Carbon Utilization and Element Cycling Functions of Hydrothermarchaeota in Hydrothermal Sediment.</title>
        <authorList>
            <person name="Zhou Z."/>
            <person name="Liu Y."/>
            <person name="Xu W."/>
            <person name="Pan J."/>
            <person name="Luo Z.H."/>
            <person name="Li M."/>
        </authorList>
    </citation>
    <scope>NUCLEOTIDE SEQUENCE [LARGE SCALE GENOMIC DNA]</scope>
    <source>
        <strain evidence="3">SpSt-791</strain>
    </source>
</reference>
<feature type="transmembrane region" description="Helical" evidence="1">
    <location>
        <begin position="6"/>
        <end position="32"/>
    </location>
</feature>
<evidence type="ECO:0000313" key="3">
    <source>
        <dbReference type="EMBL" id="HHR48438.1"/>
    </source>
</evidence>
<evidence type="ECO:0000259" key="2">
    <source>
        <dbReference type="Pfam" id="PF13386"/>
    </source>
</evidence>
<feature type="transmembrane region" description="Helical" evidence="1">
    <location>
        <begin position="151"/>
        <end position="174"/>
    </location>
</feature>
<dbReference type="InterPro" id="IPR039447">
    <property type="entry name" value="UreH-like_TM_dom"/>
</dbReference>
<dbReference type="Pfam" id="PF13386">
    <property type="entry name" value="DsbD_2"/>
    <property type="match status" value="1"/>
</dbReference>
<sequence>MASLLFKAVLLGLATGYFCFGYCLPTILPYFLSTDNLKKGIKHIFFFLFGRLFGYLAFGLLFALLGKSLVQISTFHKLIMPFLYLSLSILLFFYGFFLTFPHFSFCQIFKNKLSTNLSLFFVGLIVGINICPPFLISILNVIETADILKGLLYFFFFFLATTIYFFPLVFFSFLTRYRLTQIIGKISAFLAGSYFLYQGILTFIYR</sequence>
<feature type="domain" description="Urease accessory protein UreH-like transmembrane" evidence="2">
    <location>
        <begin position="8"/>
        <end position="195"/>
    </location>
</feature>
<gene>
    <name evidence="3" type="ORF">ENV79_02180</name>
</gene>
<organism evidence="3">
    <name type="scientific">candidate division WOR-3 bacterium</name>
    <dbReference type="NCBI Taxonomy" id="2052148"/>
    <lineage>
        <taxon>Bacteria</taxon>
        <taxon>Bacteria division WOR-3</taxon>
    </lineage>
</organism>
<feature type="transmembrane region" description="Helical" evidence="1">
    <location>
        <begin position="44"/>
        <end position="66"/>
    </location>
</feature>
<dbReference type="EMBL" id="DTHS01000016">
    <property type="protein sequence ID" value="HHR48438.1"/>
    <property type="molecule type" value="Genomic_DNA"/>
</dbReference>
<keyword evidence="1" id="KW-0472">Membrane</keyword>
<dbReference type="AlphaFoldDB" id="A0A7V6CMX4"/>
<proteinExistence type="predicted"/>
<feature type="transmembrane region" description="Helical" evidence="1">
    <location>
        <begin position="78"/>
        <end position="98"/>
    </location>
</feature>
<evidence type="ECO:0000256" key="1">
    <source>
        <dbReference type="SAM" id="Phobius"/>
    </source>
</evidence>
<accession>A0A7V6CMX4</accession>